<keyword evidence="2" id="KW-1185">Reference proteome</keyword>
<dbReference type="InterPro" id="IPR043504">
    <property type="entry name" value="Peptidase_S1_PA_chymotrypsin"/>
</dbReference>
<dbReference type="Gene3D" id="2.40.10.10">
    <property type="entry name" value="Trypsin-like serine proteases"/>
    <property type="match status" value="2"/>
</dbReference>
<gene>
    <name evidence="1" type="primary">RMD1</name>
    <name evidence="1" type="ORF">SNAT2548_LOCUS15000</name>
</gene>
<dbReference type="Pfam" id="PF13365">
    <property type="entry name" value="Trypsin_2"/>
    <property type="match status" value="1"/>
</dbReference>
<dbReference type="Proteomes" id="UP000604046">
    <property type="component" value="Unassembled WGS sequence"/>
</dbReference>
<evidence type="ECO:0000313" key="1">
    <source>
        <dbReference type="EMBL" id="CAE7283114.1"/>
    </source>
</evidence>
<proteinExistence type="predicted"/>
<dbReference type="SUPFAM" id="SSF50494">
    <property type="entry name" value="Trypsin-like serine proteases"/>
    <property type="match status" value="1"/>
</dbReference>
<dbReference type="InterPro" id="IPR009003">
    <property type="entry name" value="Peptidase_S1_PA"/>
</dbReference>
<accession>A0A812MT21</accession>
<sequence length="352" mass="37475">MQDESSHHLQRLGSAVCIIELDVEGIVGTGFLGVFPERFPGLLFLITCRHVLPDEAACCNAICTFEAAGQPGHSLTPSPALGFAALASADVTIARISSEVAAGLPRNQEPQEVETVQEPQPGEDLVLHGYCRGSLFRNFQCRVLAVNEQILRYAVLCSDLPEMGVSGSPLTNRRGQAVAVHMGLSREGSGVEGRATLLQAAGLPSSLQRPAPLPRRVCVAGRRGTNDILNGIYEVTYVLADHPVWVSTATSSEKTHEARRLFLYKGTKSRAWTVGTRLGDGLLRSEGGMGGVVARRVVVGDGDDPSEVCVLPALRGWEVATGMAGVLRPDGEVVLSPMSEATFAQARLHFSA</sequence>
<comment type="caution">
    <text evidence="1">The sequence shown here is derived from an EMBL/GenBank/DDBJ whole genome shotgun (WGS) entry which is preliminary data.</text>
</comment>
<dbReference type="AlphaFoldDB" id="A0A812MT21"/>
<organism evidence="1 2">
    <name type="scientific">Symbiodinium natans</name>
    <dbReference type="NCBI Taxonomy" id="878477"/>
    <lineage>
        <taxon>Eukaryota</taxon>
        <taxon>Sar</taxon>
        <taxon>Alveolata</taxon>
        <taxon>Dinophyceae</taxon>
        <taxon>Suessiales</taxon>
        <taxon>Symbiodiniaceae</taxon>
        <taxon>Symbiodinium</taxon>
    </lineage>
</organism>
<dbReference type="EMBL" id="CAJNDS010001835">
    <property type="protein sequence ID" value="CAE7283114.1"/>
    <property type="molecule type" value="Genomic_DNA"/>
</dbReference>
<reference evidence="1" key="1">
    <citation type="submission" date="2021-02" db="EMBL/GenBank/DDBJ databases">
        <authorList>
            <person name="Dougan E. K."/>
            <person name="Rhodes N."/>
            <person name="Thang M."/>
            <person name="Chan C."/>
        </authorList>
    </citation>
    <scope>NUCLEOTIDE SEQUENCE</scope>
</reference>
<dbReference type="OrthoDB" id="1393670at2759"/>
<name>A0A812MT21_9DINO</name>
<protein>
    <submittedName>
        <fullName evidence="1">RMD1 protein</fullName>
    </submittedName>
</protein>
<evidence type="ECO:0000313" key="2">
    <source>
        <dbReference type="Proteomes" id="UP000604046"/>
    </source>
</evidence>